<name>A0A382DMN6_9ZZZZ</name>
<dbReference type="Gene3D" id="2.120.10.30">
    <property type="entry name" value="TolB, C-terminal domain"/>
    <property type="match status" value="1"/>
</dbReference>
<dbReference type="AlphaFoldDB" id="A0A382DMN6"/>
<protein>
    <recommendedName>
        <fullName evidence="2">SMP-30/Gluconolactonase/LRE-like region domain-containing protein</fullName>
    </recommendedName>
</protein>
<dbReference type="EMBL" id="UINC01040196">
    <property type="protein sequence ID" value="SVB39726.1"/>
    <property type="molecule type" value="Genomic_DNA"/>
</dbReference>
<gene>
    <name evidence="1" type="ORF">METZ01_LOCUS192580</name>
</gene>
<reference evidence="1" key="1">
    <citation type="submission" date="2018-05" db="EMBL/GenBank/DDBJ databases">
        <authorList>
            <person name="Lanie J.A."/>
            <person name="Ng W.-L."/>
            <person name="Kazmierczak K.M."/>
            <person name="Andrzejewski T.M."/>
            <person name="Davidsen T.M."/>
            <person name="Wayne K.J."/>
            <person name="Tettelin H."/>
            <person name="Glass J.I."/>
            <person name="Rusch D."/>
            <person name="Podicherti R."/>
            <person name="Tsui H.-C.T."/>
            <person name="Winkler M.E."/>
        </authorList>
    </citation>
    <scope>NUCLEOTIDE SEQUENCE</scope>
</reference>
<feature type="non-terminal residue" evidence="1">
    <location>
        <position position="1"/>
    </location>
</feature>
<dbReference type="SUPFAM" id="SSF63829">
    <property type="entry name" value="Calcium-dependent phosphotriesterase"/>
    <property type="match status" value="1"/>
</dbReference>
<sequence>VFSRNLHPVTKWSNDGEFLGSWGNFGYQKGEYRVAHGLNIDPDGYIWLTDNQTHQVTKHKPDGECVLELGEFGFTKSTLATDGSQGLPFNMPTGSSVAPDGKIFVSDG</sequence>
<dbReference type="InterPro" id="IPR011042">
    <property type="entry name" value="6-blade_b-propeller_TolB-like"/>
</dbReference>
<evidence type="ECO:0008006" key="2">
    <source>
        <dbReference type="Google" id="ProtNLM"/>
    </source>
</evidence>
<evidence type="ECO:0000313" key="1">
    <source>
        <dbReference type="EMBL" id="SVB39726.1"/>
    </source>
</evidence>
<organism evidence="1">
    <name type="scientific">marine metagenome</name>
    <dbReference type="NCBI Taxonomy" id="408172"/>
    <lineage>
        <taxon>unclassified sequences</taxon>
        <taxon>metagenomes</taxon>
        <taxon>ecological metagenomes</taxon>
    </lineage>
</organism>
<proteinExistence type="predicted"/>
<accession>A0A382DMN6</accession>
<feature type="non-terminal residue" evidence="1">
    <location>
        <position position="108"/>
    </location>
</feature>